<dbReference type="Pfam" id="PF02806">
    <property type="entry name" value="Alpha-amylase_C"/>
    <property type="match status" value="1"/>
</dbReference>
<evidence type="ECO:0000256" key="6">
    <source>
        <dbReference type="ARBA" id="ARBA00022676"/>
    </source>
</evidence>
<protein>
    <recommendedName>
        <fullName evidence="4">1,4-alpha-glucan branching enzyme</fullName>
        <ecNumber evidence="4">2.4.1.18</ecNumber>
    </recommendedName>
</protein>
<dbReference type="InterPro" id="IPR013780">
    <property type="entry name" value="Glyco_hydro_b"/>
</dbReference>
<dbReference type="SMART" id="SM00642">
    <property type="entry name" value="Aamy"/>
    <property type="match status" value="1"/>
</dbReference>
<sequence>MMNKNCVCLFYQLGVFIVVYLNNKFLLNTLMMAKTSKENIRSAKKYEEIHFVDSSQSVWNYSLLTDDDVRNFQNGTHYSLYKVFGNKQIQVLDKWGTYFAVWAPNATLVTVTGYFNNWNKESHPLKVRLDNSGIWEGFIPDVHAGEAYKYHIHGYQGMKLDKGDPYAHFWEKRPFTASITWQTNYEWNDAEWMQTRKKHNALSSPYSVYEVHLASWMRPNKHDEETYNTYEQITERLVPYVKEMAFTHVEFMPVMEHPFDGSWGYQGTGFFAPTSRFGNPQEFAAMVDAFHNAGIGVILDWVPSHFPYDAHGLFMFDGTHTYEYADMRKGYHPDWNSYIFNYKRGEVKSFLISSARFWFEQFHIDGIRVDAVSSMLRLDYSRNEGQWESNEYGGNGNIEAIAFIKDLNETLYRDFPDIQTIAEEASDWPKISRPTFEDGLGFGMKWMMGWMHDTLDYFKLDPIFRGANQDQFTFSMMYFYDENFMLPLSHDEVVHGKSPMIYKMPGDDWQKFANLRILYTYMFTHPGAKLLFMGDEFAQTNEWNYKSELQWDLLQHESHGGMKHCVQKLNELYRSEPALYEKQFEVGGFEWTDLNHRSESVMVFKRKGKNEKDDVLVILNVTPVVRNDWEVYVYGKSEWKEIFNSNDKAFWGTGDVFNPDIKAELVNTDDKWYKLKVQLPALGAVVLK</sequence>
<keyword evidence="8" id="KW-0320">Glycogen biosynthesis</keyword>
<evidence type="ECO:0000256" key="7">
    <source>
        <dbReference type="ARBA" id="ARBA00022679"/>
    </source>
</evidence>
<keyword evidence="7 11" id="KW-0808">Transferase</keyword>
<dbReference type="InterPro" id="IPR006407">
    <property type="entry name" value="GlgB"/>
</dbReference>
<dbReference type="Gene3D" id="2.60.40.10">
    <property type="entry name" value="Immunoglobulins"/>
    <property type="match status" value="1"/>
</dbReference>
<dbReference type="PANTHER" id="PTHR43651:SF3">
    <property type="entry name" value="1,4-ALPHA-GLUCAN-BRANCHING ENZYME"/>
    <property type="match status" value="1"/>
</dbReference>
<gene>
    <name evidence="11" type="primary">glgB_4</name>
    <name evidence="11" type="ORF">GALL_56450</name>
</gene>
<comment type="similarity">
    <text evidence="3">Belongs to the glycosyl hydrolase 13 family. GlgB subfamily.</text>
</comment>
<dbReference type="InterPro" id="IPR006048">
    <property type="entry name" value="A-amylase/branching_C"/>
</dbReference>
<comment type="caution">
    <text evidence="11">The sequence shown here is derived from an EMBL/GenBank/DDBJ whole genome shotgun (WGS) entry which is preliminary data.</text>
</comment>
<dbReference type="AlphaFoldDB" id="A0A1J5THS1"/>
<dbReference type="EMBL" id="MLJW01000015">
    <property type="protein sequence ID" value="OIR13260.1"/>
    <property type="molecule type" value="Genomic_DNA"/>
</dbReference>
<accession>A0A1J5THS1</accession>
<proteinExistence type="inferred from homology"/>
<evidence type="ECO:0000256" key="3">
    <source>
        <dbReference type="ARBA" id="ARBA00009000"/>
    </source>
</evidence>
<dbReference type="CDD" id="cd11322">
    <property type="entry name" value="AmyAc_Glg_BE"/>
    <property type="match status" value="1"/>
</dbReference>
<evidence type="ECO:0000256" key="2">
    <source>
        <dbReference type="ARBA" id="ARBA00004964"/>
    </source>
</evidence>
<keyword evidence="9" id="KW-0119">Carbohydrate metabolism</keyword>
<keyword evidence="6 11" id="KW-0328">Glycosyltransferase</keyword>
<dbReference type="FunFam" id="3.20.20.80:FF:000003">
    <property type="entry name" value="1,4-alpha-glucan branching enzyme GlgB"/>
    <property type="match status" value="1"/>
</dbReference>
<evidence type="ECO:0000313" key="11">
    <source>
        <dbReference type="EMBL" id="OIR13260.1"/>
    </source>
</evidence>
<evidence type="ECO:0000259" key="10">
    <source>
        <dbReference type="SMART" id="SM00642"/>
    </source>
</evidence>
<dbReference type="UniPathway" id="UPA00164"/>
<feature type="domain" description="Glycosyl hydrolase family 13 catalytic" evidence="10">
    <location>
        <begin position="210"/>
        <end position="555"/>
    </location>
</feature>
<dbReference type="Gene3D" id="2.60.40.1180">
    <property type="entry name" value="Golgi alpha-mannosidase II"/>
    <property type="match status" value="1"/>
</dbReference>
<dbReference type="Gene3D" id="3.20.20.80">
    <property type="entry name" value="Glycosidases"/>
    <property type="match status" value="1"/>
</dbReference>
<dbReference type="PANTHER" id="PTHR43651">
    <property type="entry name" value="1,4-ALPHA-GLUCAN-BRANCHING ENZYME"/>
    <property type="match status" value="1"/>
</dbReference>
<dbReference type="Pfam" id="PF00128">
    <property type="entry name" value="Alpha-amylase"/>
    <property type="match status" value="2"/>
</dbReference>
<dbReference type="PIRSF" id="PIRSF000463">
    <property type="entry name" value="GlgB"/>
    <property type="match status" value="1"/>
</dbReference>
<dbReference type="CDD" id="cd02855">
    <property type="entry name" value="E_set_GBE_prok_N"/>
    <property type="match status" value="1"/>
</dbReference>
<dbReference type="InterPro" id="IPR013783">
    <property type="entry name" value="Ig-like_fold"/>
</dbReference>
<dbReference type="InterPro" id="IPR017853">
    <property type="entry name" value="GH"/>
</dbReference>
<dbReference type="EC" id="2.4.1.18" evidence="4"/>
<dbReference type="NCBIfam" id="NF003811">
    <property type="entry name" value="PRK05402.1"/>
    <property type="match status" value="1"/>
</dbReference>
<evidence type="ECO:0000256" key="8">
    <source>
        <dbReference type="ARBA" id="ARBA00023056"/>
    </source>
</evidence>
<dbReference type="GO" id="GO:0004553">
    <property type="term" value="F:hydrolase activity, hydrolyzing O-glycosyl compounds"/>
    <property type="evidence" value="ECO:0007669"/>
    <property type="project" value="InterPro"/>
</dbReference>
<dbReference type="SUPFAM" id="SSF51445">
    <property type="entry name" value="(Trans)glycosidases"/>
    <property type="match status" value="1"/>
</dbReference>
<dbReference type="GO" id="GO:0043169">
    <property type="term" value="F:cation binding"/>
    <property type="evidence" value="ECO:0007669"/>
    <property type="project" value="InterPro"/>
</dbReference>
<dbReference type="GO" id="GO:0005978">
    <property type="term" value="P:glycogen biosynthetic process"/>
    <property type="evidence" value="ECO:0007669"/>
    <property type="project" value="UniProtKB-UniPathway"/>
</dbReference>
<dbReference type="NCBIfam" id="TIGR01515">
    <property type="entry name" value="branching_enzym"/>
    <property type="match status" value="1"/>
</dbReference>
<dbReference type="HAMAP" id="MF_00685">
    <property type="entry name" value="GlgB"/>
    <property type="match status" value="1"/>
</dbReference>
<reference evidence="11" key="1">
    <citation type="submission" date="2016-10" db="EMBL/GenBank/DDBJ databases">
        <title>Sequence of Gallionella enrichment culture.</title>
        <authorList>
            <person name="Poehlein A."/>
            <person name="Muehling M."/>
            <person name="Daniel R."/>
        </authorList>
    </citation>
    <scope>NUCLEOTIDE SEQUENCE</scope>
</reference>
<dbReference type="Pfam" id="PF02922">
    <property type="entry name" value="CBM_48"/>
    <property type="match status" value="1"/>
</dbReference>
<name>A0A1J5THS1_9ZZZZ</name>
<evidence type="ECO:0000256" key="9">
    <source>
        <dbReference type="ARBA" id="ARBA00023277"/>
    </source>
</evidence>
<dbReference type="NCBIfam" id="NF008967">
    <property type="entry name" value="PRK12313.1"/>
    <property type="match status" value="1"/>
</dbReference>
<dbReference type="SUPFAM" id="SSF51011">
    <property type="entry name" value="Glycosyl hydrolase domain"/>
    <property type="match status" value="1"/>
</dbReference>
<dbReference type="InterPro" id="IPR006047">
    <property type="entry name" value="GH13_cat_dom"/>
</dbReference>
<organism evidence="11">
    <name type="scientific">mine drainage metagenome</name>
    <dbReference type="NCBI Taxonomy" id="410659"/>
    <lineage>
        <taxon>unclassified sequences</taxon>
        <taxon>metagenomes</taxon>
        <taxon>ecological metagenomes</taxon>
    </lineage>
</organism>
<evidence type="ECO:0000256" key="5">
    <source>
        <dbReference type="ARBA" id="ARBA00022600"/>
    </source>
</evidence>
<dbReference type="InterPro" id="IPR004193">
    <property type="entry name" value="Glyco_hydro_13_N"/>
</dbReference>
<comment type="pathway">
    <text evidence="2">Glycan biosynthesis; glycogen biosynthesis.</text>
</comment>
<evidence type="ECO:0000256" key="1">
    <source>
        <dbReference type="ARBA" id="ARBA00000826"/>
    </source>
</evidence>
<dbReference type="InterPro" id="IPR044143">
    <property type="entry name" value="GlgB_N_E_set_prok"/>
</dbReference>
<evidence type="ECO:0000256" key="4">
    <source>
        <dbReference type="ARBA" id="ARBA00012541"/>
    </source>
</evidence>
<dbReference type="InterPro" id="IPR037439">
    <property type="entry name" value="Branching_enzy"/>
</dbReference>
<dbReference type="GO" id="GO:0003844">
    <property type="term" value="F:1,4-alpha-glucan branching enzyme activity"/>
    <property type="evidence" value="ECO:0007669"/>
    <property type="project" value="UniProtKB-EC"/>
</dbReference>
<dbReference type="GO" id="GO:0005829">
    <property type="term" value="C:cytosol"/>
    <property type="evidence" value="ECO:0007669"/>
    <property type="project" value="TreeGrafter"/>
</dbReference>
<comment type="catalytic activity">
    <reaction evidence="1">
        <text>Transfers a segment of a (1-&gt;4)-alpha-D-glucan chain to a primary hydroxy group in a similar glucan chain.</text>
        <dbReference type="EC" id="2.4.1.18"/>
    </reaction>
</comment>
<keyword evidence="5" id="KW-0321">Glycogen metabolism</keyword>